<evidence type="ECO:0000256" key="1">
    <source>
        <dbReference type="SAM" id="MobiDB-lite"/>
    </source>
</evidence>
<reference evidence="2 3" key="1">
    <citation type="journal article" date="2016" name="Sci. Rep.">
        <title>The Dendrobium catenatum Lindl. genome sequence provides insights into polysaccharide synthase, floral development and adaptive evolution.</title>
        <authorList>
            <person name="Zhang G.Q."/>
            <person name="Xu Q."/>
            <person name="Bian C."/>
            <person name="Tsai W.C."/>
            <person name="Yeh C.M."/>
            <person name="Liu K.W."/>
            <person name="Yoshida K."/>
            <person name="Zhang L.S."/>
            <person name="Chang S.B."/>
            <person name="Chen F."/>
            <person name="Shi Y."/>
            <person name="Su Y.Y."/>
            <person name="Zhang Y.Q."/>
            <person name="Chen L.J."/>
            <person name="Yin Y."/>
            <person name="Lin M."/>
            <person name="Huang H."/>
            <person name="Deng H."/>
            <person name="Wang Z.W."/>
            <person name="Zhu S.L."/>
            <person name="Zhao X."/>
            <person name="Deng C."/>
            <person name="Niu S.C."/>
            <person name="Huang J."/>
            <person name="Wang M."/>
            <person name="Liu G.H."/>
            <person name="Yang H.J."/>
            <person name="Xiao X.J."/>
            <person name="Hsiao Y.Y."/>
            <person name="Wu W.L."/>
            <person name="Chen Y.Y."/>
            <person name="Mitsuda N."/>
            <person name="Ohme-Takagi M."/>
            <person name="Luo Y.B."/>
            <person name="Van de Peer Y."/>
            <person name="Liu Z.J."/>
        </authorList>
    </citation>
    <scope>NUCLEOTIDE SEQUENCE [LARGE SCALE GENOMIC DNA]</scope>
    <source>
        <tissue evidence="2">The whole plant</tissue>
    </source>
</reference>
<dbReference type="EMBL" id="KZ501849">
    <property type="protein sequence ID" value="PKU87851.1"/>
    <property type="molecule type" value="Genomic_DNA"/>
</dbReference>
<evidence type="ECO:0000313" key="2">
    <source>
        <dbReference type="EMBL" id="PKU87851.1"/>
    </source>
</evidence>
<evidence type="ECO:0000313" key="3">
    <source>
        <dbReference type="Proteomes" id="UP000233837"/>
    </source>
</evidence>
<dbReference type="AlphaFoldDB" id="A0A2I0XIW8"/>
<feature type="compositionally biased region" description="Basic and acidic residues" evidence="1">
    <location>
        <begin position="95"/>
        <end position="105"/>
    </location>
</feature>
<dbReference type="Proteomes" id="UP000233837">
    <property type="component" value="Unassembled WGS sequence"/>
</dbReference>
<sequence length="148" mass="16815">MSCGSPQLRLLIFRRPQRAPSPYSSSSTTATMASNHLFSDKFSRFASLSPSLNVIEMRRRNRAELMRFRSFMAKDESAAAISTNYEESNGISAEESIRGNEGEDRNSNVLVYQSSHIDLKEKKKKEKIDFSSSAAAQIFRTVILRKRR</sequence>
<organism evidence="2 3">
    <name type="scientific">Dendrobium catenatum</name>
    <dbReference type="NCBI Taxonomy" id="906689"/>
    <lineage>
        <taxon>Eukaryota</taxon>
        <taxon>Viridiplantae</taxon>
        <taxon>Streptophyta</taxon>
        <taxon>Embryophyta</taxon>
        <taxon>Tracheophyta</taxon>
        <taxon>Spermatophyta</taxon>
        <taxon>Magnoliopsida</taxon>
        <taxon>Liliopsida</taxon>
        <taxon>Asparagales</taxon>
        <taxon>Orchidaceae</taxon>
        <taxon>Epidendroideae</taxon>
        <taxon>Malaxideae</taxon>
        <taxon>Dendrobiinae</taxon>
        <taxon>Dendrobium</taxon>
    </lineage>
</organism>
<name>A0A2I0XIW8_9ASPA</name>
<accession>A0A2I0XIW8</accession>
<protein>
    <submittedName>
        <fullName evidence="2">Uncharacterized protein</fullName>
    </submittedName>
</protein>
<proteinExistence type="predicted"/>
<gene>
    <name evidence="2" type="ORF">MA16_Dca017623</name>
</gene>
<keyword evidence="3" id="KW-1185">Reference proteome</keyword>
<feature type="region of interest" description="Disordered" evidence="1">
    <location>
        <begin position="86"/>
        <end position="105"/>
    </location>
</feature>
<reference evidence="2 3" key="2">
    <citation type="journal article" date="2017" name="Nature">
        <title>The Apostasia genome and the evolution of orchids.</title>
        <authorList>
            <person name="Zhang G.Q."/>
            <person name="Liu K.W."/>
            <person name="Li Z."/>
            <person name="Lohaus R."/>
            <person name="Hsiao Y.Y."/>
            <person name="Niu S.C."/>
            <person name="Wang J.Y."/>
            <person name="Lin Y.C."/>
            <person name="Xu Q."/>
            <person name="Chen L.J."/>
            <person name="Yoshida K."/>
            <person name="Fujiwara S."/>
            <person name="Wang Z.W."/>
            <person name="Zhang Y.Q."/>
            <person name="Mitsuda N."/>
            <person name="Wang M."/>
            <person name="Liu G.H."/>
            <person name="Pecoraro L."/>
            <person name="Huang H.X."/>
            <person name="Xiao X.J."/>
            <person name="Lin M."/>
            <person name="Wu X.Y."/>
            <person name="Wu W.L."/>
            <person name="Chen Y.Y."/>
            <person name="Chang S.B."/>
            <person name="Sakamoto S."/>
            <person name="Ohme-Takagi M."/>
            <person name="Yagi M."/>
            <person name="Zeng S.J."/>
            <person name="Shen C.Y."/>
            <person name="Yeh C.M."/>
            <person name="Luo Y.B."/>
            <person name="Tsai W.C."/>
            <person name="Van de Peer Y."/>
            <person name="Liu Z.J."/>
        </authorList>
    </citation>
    <scope>NUCLEOTIDE SEQUENCE [LARGE SCALE GENOMIC DNA]</scope>
    <source>
        <tissue evidence="2">The whole plant</tissue>
    </source>
</reference>